<accession>A0ABW9YXW7</accession>
<name>A0ABW9YXW7_9HYPH</name>
<evidence type="ECO:0000256" key="1">
    <source>
        <dbReference type="SAM" id="MobiDB-lite"/>
    </source>
</evidence>
<evidence type="ECO:0000313" key="2">
    <source>
        <dbReference type="EMBL" id="NBJ25184.1"/>
    </source>
</evidence>
<gene>
    <name evidence="2" type="ORF">GR303_12570</name>
</gene>
<dbReference type="EMBL" id="JAAAXJ010000005">
    <property type="protein sequence ID" value="NBJ25184.1"/>
    <property type="molecule type" value="Genomic_DNA"/>
</dbReference>
<dbReference type="RefSeq" id="WP_161725739.1">
    <property type="nucleotide sequence ID" value="NZ_JAAAXI010000024.1"/>
</dbReference>
<protein>
    <submittedName>
        <fullName evidence="2">Uncharacterized protein</fullName>
    </submittedName>
</protein>
<proteinExistence type="predicted"/>
<evidence type="ECO:0000313" key="3">
    <source>
        <dbReference type="Proteomes" id="UP000818323"/>
    </source>
</evidence>
<reference evidence="2 3" key="1">
    <citation type="submission" date="2020-01" db="EMBL/GenBank/DDBJ databases">
        <title>Microvirga sp. nov., an arsenate reduction bacterium isolated from Tibet hotspring sediments.</title>
        <authorList>
            <person name="Yuan C.-G."/>
        </authorList>
    </citation>
    <scope>NUCLEOTIDE SEQUENCE [LARGE SCALE GENOMIC DNA]</scope>
    <source>
        <strain evidence="2 3">SYSU G3D203</strain>
    </source>
</reference>
<sequence length="74" mass="8343">MVRRREPDTTASHAQPRNGAERRARILRYGSAQEGVDAGLQVMRLRTIQLPDGRRIDILTRPDQDLPPSIPNAD</sequence>
<feature type="region of interest" description="Disordered" evidence="1">
    <location>
        <begin position="1"/>
        <end position="21"/>
    </location>
</feature>
<dbReference type="Proteomes" id="UP000818323">
    <property type="component" value="Unassembled WGS sequence"/>
</dbReference>
<comment type="caution">
    <text evidence="2">The sequence shown here is derived from an EMBL/GenBank/DDBJ whole genome shotgun (WGS) entry which is preliminary data.</text>
</comment>
<organism evidence="2 3">
    <name type="scientific">Microvirga arsenatis</name>
    <dbReference type="NCBI Taxonomy" id="2692265"/>
    <lineage>
        <taxon>Bacteria</taxon>
        <taxon>Pseudomonadati</taxon>
        <taxon>Pseudomonadota</taxon>
        <taxon>Alphaproteobacteria</taxon>
        <taxon>Hyphomicrobiales</taxon>
        <taxon>Methylobacteriaceae</taxon>
        <taxon>Microvirga</taxon>
    </lineage>
</organism>
<keyword evidence="3" id="KW-1185">Reference proteome</keyword>